<evidence type="ECO:0000256" key="3">
    <source>
        <dbReference type="ARBA" id="ARBA00022840"/>
    </source>
</evidence>
<dbReference type="AlphaFoldDB" id="A0A6C0H2B1"/>
<organism evidence="6">
    <name type="scientific">viral metagenome</name>
    <dbReference type="NCBI Taxonomy" id="1070528"/>
    <lineage>
        <taxon>unclassified sequences</taxon>
        <taxon>metagenomes</taxon>
        <taxon>organismal metagenomes</taxon>
    </lineage>
</organism>
<dbReference type="InterPro" id="IPR014819">
    <property type="entry name" value="PriCT_2"/>
</dbReference>
<keyword evidence="2" id="KW-0378">Hydrolase</keyword>
<dbReference type="EMBL" id="MN739851">
    <property type="protein sequence ID" value="QHT74547.1"/>
    <property type="molecule type" value="Genomic_DNA"/>
</dbReference>
<dbReference type="PROSITE" id="PS51206">
    <property type="entry name" value="SF3_HELICASE_1"/>
    <property type="match status" value="1"/>
</dbReference>
<dbReference type="SMART" id="SM00885">
    <property type="entry name" value="D5_N"/>
    <property type="match status" value="1"/>
</dbReference>
<dbReference type="GO" id="GO:0005524">
    <property type="term" value="F:ATP binding"/>
    <property type="evidence" value="ECO:0007669"/>
    <property type="project" value="UniProtKB-KW"/>
</dbReference>
<dbReference type="InterPro" id="IPR056443">
    <property type="entry name" value="AEP_C962R"/>
</dbReference>
<keyword evidence="1" id="KW-0547">Nucleotide-binding</keyword>
<dbReference type="Pfam" id="PF08706">
    <property type="entry name" value="D5_N"/>
    <property type="match status" value="1"/>
</dbReference>
<dbReference type="PANTHER" id="PTHR35372">
    <property type="entry name" value="ATP BINDING PROTEIN-RELATED"/>
    <property type="match status" value="1"/>
</dbReference>
<dbReference type="Pfam" id="PF08707">
    <property type="entry name" value="PriCT_2"/>
    <property type="match status" value="1"/>
</dbReference>
<evidence type="ECO:0000256" key="2">
    <source>
        <dbReference type="ARBA" id="ARBA00022801"/>
    </source>
</evidence>
<sequence length="1014" mass="116908">MESLMNSIDESQIQNIKKYTGLKDFLDKHATRNDSSKPCTNTRIPGDKDSGIYGGSYCIPDEEQPVFLRIYYSEVLEKKTSAKKEYLTEKQRVDDGPILIDIDFRYPVAMDDRQYTTEHIEDLTDAYLSELQTIFQMDADTKFPIYVLEKPKPKKYEKENIVKDGFHIIIGLQADLTVQHILRSRIVTQIGIMFDGFPTDNSWENVVDDSFSKAGGKGGNWQLYGSRKPNCDKYSLTHVYECGYDPGDNEMTRREIPISKFDIRANFPKLSIRYNKHPSLFMKPAFIAEYNQLHSQVTNNKGSNAVVAPASAAVARQIQLDNIMNAGVAIANIRNSQELDLIVNNFLDNVPITDYELKDAYSYTMLLPISYYGPGSYDKWIRVGWVLKNMNQNERDKMYDWNDKLLLIWIAFSAKSPAFQYSSIRELCDQWSKFEIRKCDGLTKLSLMHWAKKESPEDFNRIKMNTVDYFVENTIDNMMTASKRDDESSPGCGDFDLARVLYQMYKNEYVCVSVTNNIWYQYRNHRWEEIDSGTTLRKSISVQVRELYHQKSITTLMQNNNRAVENVTEQALMAQAAQLQAAQHDDGMGKLDKIKNARAGRILNIMLRMSKTNDKKNIMTEAKELFFDGTFLEKLDTNQYLLCFNNGVIDFRSKIFRPGQPEDNISMTTNIDYIELNPVKHKPIMDEINDFMDKLFPERELCEYMWDHLASTLIGTSTNQTFNMYIGVGSNGKSMLVNLMEKVLGQYKGDVPLSIITDKRGKVGGLTPEIVQLKGVRYAVMQEPDKGEKINVGVMKQLTSGKDQLQGRAPYMRKVISFLPQFKLVLACNYFMEVKSNDHGTWRRIRAVPFKSLFTNDPQEGDKEKPYQFKLVPDIDEKFDSWKEVFASMLVQRAFKTNGIVKDCEIVMTKSGEYRRTQDYLSQFIADRIERNGDGKINKRDLNNEFSIWYQSNYGGKGPQPKELHEYMDKEFGRQRNQVWLGVSFRSYKNDLTNEDADGDNTTDGDDDISASTL</sequence>
<evidence type="ECO:0000256" key="4">
    <source>
        <dbReference type="SAM" id="MobiDB-lite"/>
    </source>
</evidence>
<evidence type="ECO:0000259" key="5">
    <source>
        <dbReference type="PROSITE" id="PS51206"/>
    </source>
</evidence>
<name>A0A6C0H2B1_9ZZZZ</name>
<accession>A0A6C0H2B1</accession>
<proteinExistence type="predicted"/>
<dbReference type="InterPro" id="IPR006500">
    <property type="entry name" value="Helicase_put_C_phage/plasmid"/>
</dbReference>
<evidence type="ECO:0000313" key="6">
    <source>
        <dbReference type="EMBL" id="QHT74547.1"/>
    </source>
</evidence>
<dbReference type="NCBIfam" id="TIGR01613">
    <property type="entry name" value="primase_Cterm"/>
    <property type="match status" value="1"/>
</dbReference>
<dbReference type="InterPro" id="IPR014015">
    <property type="entry name" value="Helicase_SF3_DNA-vir"/>
</dbReference>
<reference evidence="6" key="1">
    <citation type="journal article" date="2020" name="Nature">
        <title>Giant virus diversity and host interactions through global metagenomics.</title>
        <authorList>
            <person name="Schulz F."/>
            <person name="Roux S."/>
            <person name="Paez-Espino D."/>
            <person name="Jungbluth S."/>
            <person name="Walsh D.A."/>
            <person name="Denef V.J."/>
            <person name="McMahon K.D."/>
            <person name="Konstantinidis K.T."/>
            <person name="Eloe-Fadrosh E.A."/>
            <person name="Kyrpides N.C."/>
            <person name="Woyke T."/>
        </authorList>
    </citation>
    <scope>NUCLEOTIDE SEQUENCE</scope>
    <source>
        <strain evidence="6">GVMAG-M-3300023179-59</strain>
    </source>
</reference>
<feature type="compositionally biased region" description="Acidic residues" evidence="4">
    <location>
        <begin position="993"/>
        <end position="1014"/>
    </location>
</feature>
<keyword evidence="3" id="KW-0067">ATP-binding</keyword>
<dbReference type="Pfam" id="PF23162">
    <property type="entry name" value="AEP_C962R"/>
    <property type="match status" value="1"/>
</dbReference>
<dbReference type="InterPro" id="IPR027417">
    <property type="entry name" value="P-loop_NTPase"/>
</dbReference>
<protein>
    <recommendedName>
        <fullName evidence="5">SF3 helicase domain-containing protein</fullName>
    </recommendedName>
</protein>
<dbReference type="InterPro" id="IPR051620">
    <property type="entry name" value="ORF904-like_C"/>
</dbReference>
<dbReference type="Gene3D" id="3.40.50.300">
    <property type="entry name" value="P-loop containing nucleotide triphosphate hydrolases"/>
    <property type="match status" value="1"/>
</dbReference>
<dbReference type="InterPro" id="IPR014818">
    <property type="entry name" value="Phage/plasmid_primase_P4_C"/>
</dbReference>
<dbReference type="GO" id="GO:0016817">
    <property type="term" value="F:hydrolase activity, acting on acid anhydrides"/>
    <property type="evidence" value="ECO:0007669"/>
    <property type="project" value="InterPro"/>
</dbReference>
<evidence type="ECO:0000256" key="1">
    <source>
        <dbReference type="ARBA" id="ARBA00022741"/>
    </source>
</evidence>
<feature type="region of interest" description="Disordered" evidence="4">
    <location>
        <begin position="992"/>
        <end position="1014"/>
    </location>
</feature>
<feature type="domain" description="SF3 helicase" evidence="5">
    <location>
        <begin position="700"/>
        <end position="863"/>
    </location>
</feature>
<dbReference type="PANTHER" id="PTHR35372:SF2">
    <property type="entry name" value="SF3 HELICASE DOMAIN-CONTAINING PROTEIN"/>
    <property type="match status" value="1"/>
</dbReference>